<keyword evidence="6" id="KW-0472">Membrane</keyword>
<feature type="compositionally biased region" description="Polar residues" evidence="8">
    <location>
        <begin position="472"/>
        <end position="483"/>
    </location>
</feature>
<dbReference type="PROSITE" id="PS50088">
    <property type="entry name" value="ANK_REPEAT"/>
    <property type="match status" value="4"/>
</dbReference>
<dbReference type="GO" id="GO:0044218">
    <property type="term" value="C:other organism cell membrane"/>
    <property type="evidence" value="ECO:0007669"/>
    <property type="project" value="UniProtKB-KW"/>
</dbReference>
<evidence type="ECO:0000256" key="5">
    <source>
        <dbReference type="ARBA" id="ARBA00023028"/>
    </source>
</evidence>
<gene>
    <name evidence="9" type="ORF">ONB1V03_LOCUS4265</name>
</gene>
<keyword evidence="10" id="KW-1185">Reference proteome</keyword>
<dbReference type="AlphaFoldDB" id="A0A7R9LLA6"/>
<dbReference type="PRINTS" id="PR01415">
    <property type="entry name" value="ANKYRIN"/>
</dbReference>
<dbReference type="GO" id="GO:0044231">
    <property type="term" value="C:host cell presynaptic membrane"/>
    <property type="evidence" value="ECO:0007669"/>
    <property type="project" value="UniProtKB-KW"/>
</dbReference>
<keyword evidence="5" id="KW-0638">Presynaptic neurotoxin</keyword>
<feature type="region of interest" description="Disordered" evidence="8">
    <location>
        <begin position="318"/>
        <end position="410"/>
    </location>
</feature>
<reference evidence="9" key="1">
    <citation type="submission" date="2020-11" db="EMBL/GenBank/DDBJ databases">
        <authorList>
            <person name="Tran Van P."/>
        </authorList>
    </citation>
    <scope>NUCLEOTIDE SEQUENCE</scope>
</reference>
<feature type="compositionally biased region" description="Low complexity" evidence="8">
    <location>
        <begin position="434"/>
        <end position="453"/>
    </location>
</feature>
<feature type="compositionally biased region" description="Basic residues" evidence="8">
    <location>
        <begin position="323"/>
        <end position="333"/>
    </location>
</feature>
<evidence type="ECO:0000313" key="9">
    <source>
        <dbReference type="EMBL" id="CAD7643693.1"/>
    </source>
</evidence>
<feature type="repeat" description="ANK" evidence="7">
    <location>
        <begin position="100"/>
        <end position="132"/>
    </location>
</feature>
<name>A0A7R9LLA6_9ACAR</name>
<dbReference type="InterPro" id="IPR036770">
    <property type="entry name" value="Ankyrin_rpt-contain_sf"/>
</dbReference>
<dbReference type="PANTHER" id="PTHR24179:SF29">
    <property type="entry name" value="LD46604P"/>
    <property type="match status" value="1"/>
</dbReference>
<evidence type="ECO:0000256" key="7">
    <source>
        <dbReference type="PROSITE-ProRule" id="PRU00023"/>
    </source>
</evidence>
<keyword evidence="4" id="KW-0677">Repeat</keyword>
<dbReference type="EMBL" id="OC916265">
    <property type="protein sequence ID" value="CAD7643693.1"/>
    <property type="molecule type" value="Genomic_DNA"/>
</dbReference>
<dbReference type="Gene3D" id="1.25.40.20">
    <property type="entry name" value="Ankyrin repeat-containing domain"/>
    <property type="match status" value="2"/>
</dbReference>
<dbReference type="Pfam" id="PF12796">
    <property type="entry name" value="Ank_2"/>
    <property type="match status" value="2"/>
</dbReference>
<keyword evidence="5" id="KW-0528">Neurotoxin</keyword>
<feature type="compositionally biased region" description="Basic and acidic residues" evidence="8">
    <location>
        <begin position="346"/>
        <end position="370"/>
    </location>
</feature>
<keyword evidence="5" id="KW-0800">Toxin</keyword>
<dbReference type="EMBL" id="CAJPVJ010001440">
    <property type="protein sequence ID" value="CAG2164716.1"/>
    <property type="molecule type" value="Genomic_DNA"/>
</dbReference>
<dbReference type="GO" id="GO:0006887">
    <property type="term" value="P:exocytosis"/>
    <property type="evidence" value="ECO:0007669"/>
    <property type="project" value="UniProtKB-KW"/>
</dbReference>
<feature type="repeat" description="ANK" evidence="7">
    <location>
        <begin position="228"/>
        <end position="260"/>
    </location>
</feature>
<evidence type="ECO:0000256" key="4">
    <source>
        <dbReference type="ARBA" id="ARBA00022737"/>
    </source>
</evidence>
<evidence type="ECO:0000256" key="6">
    <source>
        <dbReference type="ARBA" id="ARBA00023298"/>
    </source>
</evidence>
<keyword evidence="3" id="KW-1052">Target cell membrane</keyword>
<keyword evidence="6" id="KW-1053">Target membrane</keyword>
<evidence type="ECO:0000256" key="1">
    <source>
        <dbReference type="ARBA" id="ARBA00004175"/>
    </source>
</evidence>
<dbReference type="SUPFAM" id="SSF48403">
    <property type="entry name" value="Ankyrin repeat"/>
    <property type="match status" value="1"/>
</dbReference>
<dbReference type="GO" id="GO:0004857">
    <property type="term" value="F:enzyme inhibitor activity"/>
    <property type="evidence" value="ECO:0007669"/>
    <property type="project" value="TreeGrafter"/>
</dbReference>
<proteinExistence type="predicted"/>
<dbReference type="Proteomes" id="UP000728032">
    <property type="component" value="Unassembled WGS sequence"/>
</dbReference>
<dbReference type="SMART" id="SM00248">
    <property type="entry name" value="ANK"/>
    <property type="match status" value="4"/>
</dbReference>
<evidence type="ECO:0000256" key="3">
    <source>
        <dbReference type="ARBA" id="ARBA00022537"/>
    </source>
</evidence>
<comment type="subcellular location">
    <subcellularLocation>
        <location evidence="1">Target cell membrane</location>
    </subcellularLocation>
</comment>
<dbReference type="GO" id="GO:0017020">
    <property type="term" value="F:myosin phosphatase regulator activity"/>
    <property type="evidence" value="ECO:0007669"/>
    <property type="project" value="TreeGrafter"/>
</dbReference>
<dbReference type="InterPro" id="IPR051226">
    <property type="entry name" value="PP1_Regulatory_Subunit"/>
</dbReference>
<dbReference type="FunFam" id="1.25.40.20:FF:000198">
    <property type="entry name" value="Myosin binding subunit, isoform P"/>
    <property type="match status" value="1"/>
</dbReference>
<protein>
    <recommendedName>
        <fullName evidence="11">Protein phosphatase 1 regulatory subunit 16A</fullName>
    </recommendedName>
</protein>
<sequence length="607" mass="67732">MADHSELVSEMPVLEKLSTQERLKLARKRRTQQLKKWSQREKEFNNKRRKSDAKTGVKKIEYKVHFVPSVMLLEAAARNDVEEVRRLLMLGVSSDSTNEDGLTALHQCCIDDSEEMMKLLIDFGANVNAKDSEQWTPLHAAATCGHLHLVKYLISKGADLLAVNADGNMPYDICEDELTLDNIESEMAKRGITQEMIDQTRATNEMQMLDDLKKMVASGHDLEYRDGQGATPLHIASANGYTTVVEYLLDNHVSTDECDSDQWQAIHAAACWGHLDVLELLVQSGADVNAKTKNGETPYDICEDPELKERIIQLKNELETKKASHPNRLKRSHSQNTRSHSVRRTSIREKSQIAKREAREEARIRHQKETEVDDDDTPQTSDAKDDDTTDSSPAPPTDPMPSHLNGYDSTNAIDLNNIDFRIDSHKKSIDSDSDVSTQNTSNQIQPQSNSNNSKEAIVIRNTGYTDRDNKQEFNSNSNNSPECQSHLGANRGSGSESVNIEIRVTVNTTPNNTYNSGTLADLKKQRAEKHRNSLTHSSSSDSTVNRMIESGRNSITNVPTNAFNSISAKCSYDSPPSPTTNIRKFKGNPSDIVGESRKKGCFGCTIS</sequence>
<keyword evidence="7" id="KW-0040">ANK repeat</keyword>
<evidence type="ECO:0000256" key="2">
    <source>
        <dbReference type="ARBA" id="ARBA00022483"/>
    </source>
</evidence>
<feature type="repeat" description="ANK" evidence="7">
    <location>
        <begin position="261"/>
        <end position="293"/>
    </location>
</feature>
<dbReference type="InterPro" id="IPR002110">
    <property type="entry name" value="Ankyrin_rpt"/>
</dbReference>
<organism evidence="9">
    <name type="scientific">Oppiella nova</name>
    <dbReference type="NCBI Taxonomy" id="334625"/>
    <lineage>
        <taxon>Eukaryota</taxon>
        <taxon>Metazoa</taxon>
        <taxon>Ecdysozoa</taxon>
        <taxon>Arthropoda</taxon>
        <taxon>Chelicerata</taxon>
        <taxon>Arachnida</taxon>
        <taxon>Acari</taxon>
        <taxon>Acariformes</taxon>
        <taxon>Sarcoptiformes</taxon>
        <taxon>Oribatida</taxon>
        <taxon>Brachypylina</taxon>
        <taxon>Oppioidea</taxon>
        <taxon>Oppiidae</taxon>
        <taxon>Oppiella</taxon>
    </lineage>
</organism>
<keyword evidence="2" id="KW-0268">Exocytosis</keyword>
<dbReference type="GO" id="GO:0005737">
    <property type="term" value="C:cytoplasm"/>
    <property type="evidence" value="ECO:0007669"/>
    <property type="project" value="TreeGrafter"/>
</dbReference>
<evidence type="ECO:0000313" key="10">
    <source>
        <dbReference type="Proteomes" id="UP000728032"/>
    </source>
</evidence>
<feature type="region of interest" description="Disordered" evidence="8">
    <location>
        <begin position="428"/>
        <end position="496"/>
    </location>
</feature>
<evidence type="ECO:0000256" key="8">
    <source>
        <dbReference type="SAM" id="MobiDB-lite"/>
    </source>
</evidence>
<dbReference type="OrthoDB" id="19014at2759"/>
<evidence type="ECO:0008006" key="11">
    <source>
        <dbReference type="Google" id="ProtNLM"/>
    </source>
</evidence>
<dbReference type="PROSITE" id="PS50297">
    <property type="entry name" value="ANK_REP_REGION"/>
    <property type="match status" value="4"/>
</dbReference>
<dbReference type="PANTHER" id="PTHR24179">
    <property type="entry name" value="PROTEIN PHOSPHATASE 1 REGULATORY SUBUNIT 12"/>
    <property type="match status" value="1"/>
</dbReference>
<accession>A0A7R9LLA6</accession>
<feature type="repeat" description="ANK" evidence="7">
    <location>
        <begin position="133"/>
        <end position="165"/>
    </location>
</feature>